<proteinExistence type="predicted"/>
<keyword evidence="7" id="KW-1185">Reference proteome</keyword>
<feature type="transmembrane region" description="Helical" evidence="5">
    <location>
        <begin position="195"/>
        <end position="217"/>
    </location>
</feature>
<keyword evidence="2 5" id="KW-0812">Transmembrane</keyword>
<dbReference type="GO" id="GO:0016020">
    <property type="term" value="C:membrane"/>
    <property type="evidence" value="ECO:0007669"/>
    <property type="project" value="UniProtKB-SubCell"/>
</dbReference>
<feature type="transmembrane region" description="Helical" evidence="5">
    <location>
        <begin position="114"/>
        <end position="138"/>
    </location>
</feature>
<feature type="transmembrane region" description="Helical" evidence="5">
    <location>
        <begin position="12"/>
        <end position="31"/>
    </location>
</feature>
<dbReference type="PANTHER" id="PTHR31465">
    <property type="entry name" value="PROTEIN RTA1-RELATED"/>
    <property type="match status" value="1"/>
</dbReference>
<evidence type="ECO:0000256" key="4">
    <source>
        <dbReference type="ARBA" id="ARBA00023136"/>
    </source>
</evidence>
<keyword evidence="3 5" id="KW-1133">Transmembrane helix</keyword>
<dbReference type="OrthoDB" id="3358017at2759"/>
<dbReference type="PANTHER" id="PTHR31465:SF35">
    <property type="entry name" value="RTA1 DOMAIN PROTEIN-RELATED"/>
    <property type="match status" value="1"/>
</dbReference>
<name>A0A0U1LK59_TALIS</name>
<evidence type="ECO:0000256" key="5">
    <source>
        <dbReference type="SAM" id="Phobius"/>
    </source>
</evidence>
<sequence>MEWILYYYTPSTAAAVIFVVLFGLSTVYHFYQLLRTRTWFMIPFLIGGALETVGYIGRLLSALQAPNYTTGAYAMQSALTLIAPAFFAASIYMELGRIITMLRAEQISMVSTRWMTAVFVTGDVLSFLMQASGAGLMISNSTNPSSGEHIIIGGLIVQIIFFGFFMITASIFRLRIHRNPTDASIELSFVWRKHLFALSISSLLILIRSVVRVVEYVEGYDGFLMAHEVFIYVFDAFLMFIVMLTMHFIHPSQVNCLLGRGKMFFGKGFRVETAGFNESSELQNTA</sequence>
<feature type="transmembrane region" description="Helical" evidence="5">
    <location>
        <begin position="72"/>
        <end position="93"/>
    </location>
</feature>
<evidence type="ECO:0000313" key="6">
    <source>
        <dbReference type="EMBL" id="CRG83388.1"/>
    </source>
</evidence>
<feature type="transmembrane region" description="Helical" evidence="5">
    <location>
        <begin position="150"/>
        <end position="174"/>
    </location>
</feature>
<organism evidence="6 7">
    <name type="scientific">Talaromyces islandicus</name>
    <name type="common">Penicillium islandicum</name>
    <dbReference type="NCBI Taxonomy" id="28573"/>
    <lineage>
        <taxon>Eukaryota</taxon>
        <taxon>Fungi</taxon>
        <taxon>Dikarya</taxon>
        <taxon>Ascomycota</taxon>
        <taxon>Pezizomycotina</taxon>
        <taxon>Eurotiomycetes</taxon>
        <taxon>Eurotiomycetidae</taxon>
        <taxon>Eurotiales</taxon>
        <taxon>Trichocomaceae</taxon>
        <taxon>Talaromyces</taxon>
        <taxon>Talaromyces sect. Islandici</taxon>
    </lineage>
</organism>
<evidence type="ECO:0000256" key="2">
    <source>
        <dbReference type="ARBA" id="ARBA00022692"/>
    </source>
</evidence>
<protein>
    <submittedName>
        <fullName evidence="6">Protein RTA1</fullName>
    </submittedName>
</protein>
<accession>A0A0U1LK59</accession>
<dbReference type="STRING" id="28573.A0A0U1LK59"/>
<dbReference type="InterPro" id="IPR007568">
    <property type="entry name" value="RTA1"/>
</dbReference>
<dbReference type="OMA" id="LMKHEVF"/>
<dbReference type="Proteomes" id="UP000054383">
    <property type="component" value="Unassembled WGS sequence"/>
</dbReference>
<keyword evidence="4 5" id="KW-0472">Membrane</keyword>
<evidence type="ECO:0000256" key="1">
    <source>
        <dbReference type="ARBA" id="ARBA00004141"/>
    </source>
</evidence>
<dbReference type="Pfam" id="PF04479">
    <property type="entry name" value="RTA1"/>
    <property type="match status" value="1"/>
</dbReference>
<feature type="transmembrane region" description="Helical" evidence="5">
    <location>
        <begin position="38"/>
        <end position="60"/>
    </location>
</feature>
<gene>
    <name evidence="6" type="ORF">PISL3812_00739</name>
</gene>
<evidence type="ECO:0000313" key="7">
    <source>
        <dbReference type="Proteomes" id="UP000054383"/>
    </source>
</evidence>
<reference evidence="6 7" key="1">
    <citation type="submission" date="2015-04" db="EMBL/GenBank/DDBJ databases">
        <authorList>
            <person name="Syromyatnikov M.Y."/>
            <person name="Popov V.N."/>
        </authorList>
    </citation>
    <scope>NUCLEOTIDE SEQUENCE [LARGE SCALE GENOMIC DNA]</scope>
    <source>
        <strain evidence="6">WF-38-12</strain>
    </source>
</reference>
<comment type="subcellular location">
    <subcellularLocation>
        <location evidence="1">Membrane</location>
        <topology evidence="1">Multi-pass membrane protein</topology>
    </subcellularLocation>
</comment>
<dbReference type="AlphaFoldDB" id="A0A0U1LK59"/>
<dbReference type="EMBL" id="CVMT01000001">
    <property type="protein sequence ID" value="CRG83388.1"/>
    <property type="molecule type" value="Genomic_DNA"/>
</dbReference>
<evidence type="ECO:0000256" key="3">
    <source>
        <dbReference type="ARBA" id="ARBA00022989"/>
    </source>
</evidence>
<feature type="transmembrane region" description="Helical" evidence="5">
    <location>
        <begin position="229"/>
        <end position="249"/>
    </location>
</feature>